<name>A0ABU5CQL1_9BACI</name>
<accession>A0ABU5CQL1</accession>
<evidence type="ECO:0000256" key="1">
    <source>
        <dbReference type="SAM" id="Phobius"/>
    </source>
</evidence>
<feature type="domain" description="Prepilin peptidase A24 N-terminal" evidence="2">
    <location>
        <begin position="12"/>
        <end position="48"/>
    </location>
</feature>
<dbReference type="Proteomes" id="UP001275315">
    <property type="component" value="Unassembled WGS sequence"/>
</dbReference>
<reference evidence="3 4" key="1">
    <citation type="submission" date="2023-10" db="EMBL/GenBank/DDBJ databases">
        <title>Virgibacillus soli CC-YMP-6 genome.</title>
        <authorList>
            <person name="Miliotis G."/>
            <person name="Sengupta P."/>
            <person name="Hameed A."/>
            <person name="Chuvochina M."/>
            <person name="Mcdonagh F."/>
            <person name="Simpson A.C."/>
            <person name="Singh N.K."/>
            <person name="Rekha P.D."/>
            <person name="Raman K."/>
            <person name="Hugenholtz P."/>
            <person name="Venkateswaran K."/>
        </authorList>
    </citation>
    <scope>NUCLEOTIDE SEQUENCE [LARGE SCALE GENOMIC DNA]</scope>
    <source>
        <strain evidence="3 4">CC-YMP-6</strain>
    </source>
</reference>
<comment type="caution">
    <text evidence="3">The sequence shown here is derived from an EMBL/GenBank/DDBJ whole genome shotgun (WGS) entry which is preliminary data.</text>
</comment>
<proteinExistence type="predicted"/>
<organism evidence="3 4">
    <name type="scientific">Paracerasibacillus soli</name>
    <dbReference type="NCBI Taxonomy" id="480284"/>
    <lineage>
        <taxon>Bacteria</taxon>
        <taxon>Bacillati</taxon>
        <taxon>Bacillota</taxon>
        <taxon>Bacilli</taxon>
        <taxon>Bacillales</taxon>
        <taxon>Bacillaceae</taxon>
        <taxon>Paracerasibacillus</taxon>
    </lineage>
</organism>
<dbReference type="GO" id="GO:0004190">
    <property type="term" value="F:aspartic-type endopeptidase activity"/>
    <property type="evidence" value="ECO:0007669"/>
    <property type="project" value="UniProtKB-EC"/>
</dbReference>
<sequence>MEVWLGIYFTMIGLCFGSFFHVVGLRMPKYEKYGISRSRCPACRYNLGGQSLFQFYRLFYKKEIVKIVITPSPFLTPSLNF</sequence>
<keyword evidence="3" id="KW-0378">Hydrolase</keyword>
<keyword evidence="1" id="KW-1133">Transmembrane helix</keyword>
<dbReference type="EC" id="3.4.23.43" evidence="3"/>
<protein>
    <submittedName>
        <fullName evidence="3">Prepilin peptidase</fullName>
        <ecNumber evidence="3">3.4.23.43</ecNumber>
    </submittedName>
</protein>
<dbReference type="EMBL" id="JAWDIQ010000001">
    <property type="protein sequence ID" value="MDY0408663.1"/>
    <property type="molecule type" value="Genomic_DNA"/>
</dbReference>
<gene>
    <name evidence="3" type="ORF">RWD45_08985</name>
</gene>
<keyword evidence="1" id="KW-0812">Transmembrane</keyword>
<evidence type="ECO:0000313" key="4">
    <source>
        <dbReference type="Proteomes" id="UP001275315"/>
    </source>
</evidence>
<keyword evidence="4" id="KW-1185">Reference proteome</keyword>
<dbReference type="Pfam" id="PF06750">
    <property type="entry name" value="A24_N_bact"/>
    <property type="match status" value="1"/>
</dbReference>
<dbReference type="InterPro" id="IPR010627">
    <property type="entry name" value="Prepilin_pept_A24_N"/>
</dbReference>
<keyword evidence="1" id="KW-0472">Membrane</keyword>
<feature type="transmembrane region" description="Helical" evidence="1">
    <location>
        <begin position="6"/>
        <end position="27"/>
    </location>
</feature>
<evidence type="ECO:0000259" key="2">
    <source>
        <dbReference type="Pfam" id="PF06750"/>
    </source>
</evidence>
<evidence type="ECO:0000313" key="3">
    <source>
        <dbReference type="EMBL" id="MDY0408663.1"/>
    </source>
</evidence>